<proteinExistence type="predicted"/>
<accession>A0A2R6NFK8</accession>
<evidence type="ECO:0000313" key="1">
    <source>
        <dbReference type="EMBL" id="PSR71174.1"/>
    </source>
</evidence>
<dbReference type="Proteomes" id="UP000186601">
    <property type="component" value="Unassembled WGS sequence"/>
</dbReference>
<organism evidence="1 2">
    <name type="scientific">Hermanssonia centrifuga</name>
    <dbReference type="NCBI Taxonomy" id="98765"/>
    <lineage>
        <taxon>Eukaryota</taxon>
        <taxon>Fungi</taxon>
        <taxon>Dikarya</taxon>
        <taxon>Basidiomycota</taxon>
        <taxon>Agaricomycotina</taxon>
        <taxon>Agaricomycetes</taxon>
        <taxon>Polyporales</taxon>
        <taxon>Meruliaceae</taxon>
        <taxon>Hermanssonia</taxon>
    </lineage>
</organism>
<dbReference type="AlphaFoldDB" id="A0A2R6NFK8"/>
<name>A0A2R6NFK8_9APHY</name>
<reference evidence="1 2" key="1">
    <citation type="submission" date="2018-02" db="EMBL/GenBank/DDBJ databases">
        <title>Genome sequence of the basidiomycete white-rot fungus Phlebia centrifuga.</title>
        <authorList>
            <person name="Granchi Z."/>
            <person name="Peng M."/>
            <person name="de Vries R.P."/>
            <person name="Hilden K."/>
            <person name="Makela M.R."/>
            <person name="Grigoriev I."/>
            <person name="Riley R."/>
        </authorList>
    </citation>
    <scope>NUCLEOTIDE SEQUENCE [LARGE SCALE GENOMIC DNA]</scope>
    <source>
        <strain evidence="1 2">FBCC195</strain>
    </source>
</reference>
<protein>
    <submittedName>
        <fullName evidence="1">Uncharacterized protein</fullName>
    </submittedName>
</protein>
<gene>
    <name evidence="1" type="ORF">PHLCEN_2v12948</name>
</gene>
<sequence>MAPRPGARSLLKPAPVSGQLAQCYLPQHLQCLDPSNGSHPLQQWAARMYCESLSHQQRPLPHAMDHLD</sequence>
<keyword evidence="2" id="KW-1185">Reference proteome</keyword>
<evidence type="ECO:0000313" key="2">
    <source>
        <dbReference type="Proteomes" id="UP000186601"/>
    </source>
</evidence>
<comment type="caution">
    <text evidence="1">The sequence shown here is derived from an EMBL/GenBank/DDBJ whole genome shotgun (WGS) entry which is preliminary data.</text>
</comment>
<dbReference type="EMBL" id="MLYV02001293">
    <property type="protein sequence ID" value="PSR71174.1"/>
    <property type="molecule type" value="Genomic_DNA"/>
</dbReference>